<dbReference type="Proteomes" id="UP000440096">
    <property type="component" value="Unassembled WGS sequence"/>
</dbReference>
<organism evidence="1 2">
    <name type="scientific">Amycolatopsis pithecellobii</name>
    <dbReference type="NCBI Taxonomy" id="664692"/>
    <lineage>
        <taxon>Bacteria</taxon>
        <taxon>Bacillati</taxon>
        <taxon>Actinomycetota</taxon>
        <taxon>Actinomycetes</taxon>
        <taxon>Pseudonocardiales</taxon>
        <taxon>Pseudonocardiaceae</taxon>
        <taxon>Amycolatopsis</taxon>
    </lineage>
</organism>
<keyword evidence="2" id="KW-1185">Reference proteome</keyword>
<comment type="caution">
    <text evidence="1">The sequence shown here is derived from an EMBL/GenBank/DDBJ whole genome shotgun (WGS) entry which is preliminary data.</text>
</comment>
<reference evidence="1 2" key="1">
    <citation type="submission" date="2019-11" db="EMBL/GenBank/DDBJ databases">
        <title>Draft genome of Amycolatopsis RM579.</title>
        <authorList>
            <person name="Duangmal K."/>
            <person name="Mingma R."/>
        </authorList>
    </citation>
    <scope>NUCLEOTIDE SEQUENCE [LARGE SCALE GENOMIC DNA]</scope>
    <source>
        <strain evidence="1 2">RM579</strain>
    </source>
</reference>
<protein>
    <submittedName>
        <fullName evidence="1">SRPBCC domain-containing protein</fullName>
    </submittedName>
</protein>
<evidence type="ECO:0000313" key="1">
    <source>
        <dbReference type="EMBL" id="MTD56323.1"/>
    </source>
</evidence>
<evidence type="ECO:0000313" key="2">
    <source>
        <dbReference type="Proteomes" id="UP000440096"/>
    </source>
</evidence>
<name>A0A6N7Z386_9PSEU</name>
<dbReference type="Gene3D" id="3.30.530.20">
    <property type="match status" value="1"/>
</dbReference>
<gene>
    <name evidence="1" type="ORF">GKO32_20420</name>
</gene>
<proteinExistence type="predicted"/>
<dbReference type="AlphaFoldDB" id="A0A6N7Z386"/>
<dbReference type="EMBL" id="WMBA01000032">
    <property type="protein sequence ID" value="MTD56323.1"/>
    <property type="molecule type" value="Genomic_DNA"/>
</dbReference>
<sequence length="230" mass="25124">MSKEFSIEREVVLPATPEEVFAAVTTGTANWMFPTPAPDPGSPIVRNWEPPTRFTVRQDGEDGWFNALDFLIEARDGGTAALRYVHSGIFTDDWDNQYDGAAKHTDFYHHTLGEYLRYFGGKSAVYAEVSGPPASAYPSAMEAVRKSLGVSAVGDTVQLELPGLAPAEAVVDYLNPYFLGLRTENALYRVFGRNNFGGTVDISAHLFGEDADKERTEQALGAYLNGVFAA</sequence>
<accession>A0A6N7Z386</accession>
<dbReference type="RefSeq" id="WP_154758476.1">
    <property type="nucleotide sequence ID" value="NZ_WMBA01000032.1"/>
</dbReference>
<dbReference type="SUPFAM" id="SSF55961">
    <property type="entry name" value="Bet v1-like"/>
    <property type="match status" value="1"/>
</dbReference>
<dbReference type="InterPro" id="IPR023393">
    <property type="entry name" value="START-like_dom_sf"/>
</dbReference>
<dbReference type="OrthoDB" id="8417725at2"/>